<keyword evidence="3 8" id="KW-0698">rRNA processing</keyword>
<evidence type="ECO:0000313" key="11">
    <source>
        <dbReference type="Proteomes" id="UP001164743"/>
    </source>
</evidence>
<dbReference type="PANTHER" id="PTHR12787:SF0">
    <property type="entry name" value="RIBOSOMAL RNA-PROCESSING PROTEIN 8"/>
    <property type="match status" value="1"/>
</dbReference>
<dbReference type="InterPro" id="IPR029063">
    <property type="entry name" value="SAM-dependent_MTases_sf"/>
</dbReference>
<comment type="similarity">
    <text evidence="2 8">Belongs to the methyltransferase superfamily. RRP8 family.</text>
</comment>
<keyword evidence="6 8" id="KW-0949">S-adenosyl-L-methionine</keyword>
<feature type="compositionally biased region" description="Basic residues" evidence="9">
    <location>
        <begin position="55"/>
        <end position="69"/>
    </location>
</feature>
<evidence type="ECO:0000256" key="6">
    <source>
        <dbReference type="ARBA" id="ARBA00022691"/>
    </source>
</evidence>
<keyword evidence="11" id="KW-1185">Reference proteome</keyword>
<dbReference type="Gene3D" id="3.40.50.150">
    <property type="entry name" value="Vaccinia Virus protein VP39"/>
    <property type="match status" value="1"/>
</dbReference>
<keyword evidence="4 8" id="KW-0489">Methyltransferase</keyword>
<dbReference type="SUPFAM" id="SSF53335">
    <property type="entry name" value="S-adenosyl-L-methionine-dependent methyltransferases"/>
    <property type="match status" value="1"/>
</dbReference>
<keyword evidence="5 8" id="KW-0808">Transferase</keyword>
<evidence type="ECO:0000256" key="2">
    <source>
        <dbReference type="ARBA" id="ARBA00006301"/>
    </source>
</evidence>
<evidence type="ECO:0000256" key="8">
    <source>
        <dbReference type="RuleBase" id="RU365074"/>
    </source>
</evidence>
<keyword evidence="7 8" id="KW-0539">Nucleus</keyword>
<sequence>MKKPNSKLLFDTPGWTIPKENVNPDKKTKRKKKQPNASTEQPSQPEQQKEDSPNPKKRVKNSHPPAKKHQPNEQTETRPCATINGAATHQLAHGLLNSGLNGSRFRILNETLYTSTGPEALKLFQSTPSLEKEEQEGGGSREENPNFEIYHLGFRSQTKHWPQNPVHLIAHDLQHDPHLLKNHAPVLVADLGCGEAPLAKLLCPSSSSACSNSSKKKSNASSLTRQNQFKVFSYDLVADTEGWITVAECSTLVKLAQSSKTTKKEKEGRKLILDVWDVTKSQVPLPGSLDDRIGNGMMDIVVCCLSLMSTNWVGMIFEARRILKQDGELRVAEVTSRFVDVDLFVTFIKSLGFSNFSQDQSNTHFILFKFKKTALANSKKDPSSVNLLNLKTKLELIETGQKLLKPCIYKRR</sequence>
<organism evidence="10 11">
    <name type="scientific">Puccinia triticina</name>
    <dbReference type="NCBI Taxonomy" id="208348"/>
    <lineage>
        <taxon>Eukaryota</taxon>
        <taxon>Fungi</taxon>
        <taxon>Dikarya</taxon>
        <taxon>Basidiomycota</taxon>
        <taxon>Pucciniomycotina</taxon>
        <taxon>Pucciniomycetes</taxon>
        <taxon>Pucciniales</taxon>
        <taxon>Pucciniaceae</taxon>
        <taxon>Puccinia</taxon>
    </lineage>
</organism>
<protein>
    <recommendedName>
        <fullName evidence="8">Ribosomal RNA-processing protein 8</fullName>
        <ecNumber evidence="8">2.1.1.-</ecNumber>
    </recommendedName>
</protein>
<dbReference type="EMBL" id="CP110421">
    <property type="protein sequence ID" value="WAQ81577.1"/>
    <property type="molecule type" value="Genomic_DNA"/>
</dbReference>
<feature type="region of interest" description="Disordered" evidence="9">
    <location>
        <begin position="1"/>
        <end position="77"/>
    </location>
</feature>
<dbReference type="EC" id="2.1.1.-" evidence="8"/>
<evidence type="ECO:0000256" key="3">
    <source>
        <dbReference type="ARBA" id="ARBA00022552"/>
    </source>
</evidence>
<evidence type="ECO:0000256" key="9">
    <source>
        <dbReference type="SAM" id="MobiDB-lite"/>
    </source>
</evidence>
<dbReference type="GeneID" id="77806891"/>
<evidence type="ECO:0000313" key="10">
    <source>
        <dbReference type="EMBL" id="WAQ81577.1"/>
    </source>
</evidence>
<dbReference type="Pfam" id="PF05148">
    <property type="entry name" value="Methyltransf_8"/>
    <property type="match status" value="2"/>
</dbReference>
<reference evidence="10" key="1">
    <citation type="submission" date="2022-10" db="EMBL/GenBank/DDBJ databases">
        <title>Puccinia triticina Genome sequencing and assembly.</title>
        <authorList>
            <person name="Li C."/>
        </authorList>
    </citation>
    <scope>NUCLEOTIDE SEQUENCE</scope>
    <source>
        <strain evidence="10">Pt15</strain>
    </source>
</reference>
<proteinExistence type="inferred from homology"/>
<feature type="compositionally biased region" description="Polar residues" evidence="9">
    <location>
        <begin position="35"/>
        <end position="46"/>
    </location>
</feature>
<evidence type="ECO:0000256" key="5">
    <source>
        <dbReference type="ARBA" id="ARBA00022679"/>
    </source>
</evidence>
<comment type="function">
    <text evidence="8">S-adenosyl-L-methionine-dependent methyltransferase that specifically methylates the N(1) position of adenine in helix 25.1 in 25S rRNA. Required both for ribosomal 40S and 60S subunits biogenesis. Required for efficient pre-rRNA cleavage at site A2.</text>
</comment>
<evidence type="ECO:0000256" key="7">
    <source>
        <dbReference type="ARBA" id="ARBA00023242"/>
    </source>
</evidence>
<name>A0ABY7CAT0_9BASI</name>
<dbReference type="InterPro" id="IPR007823">
    <property type="entry name" value="RRP8"/>
</dbReference>
<dbReference type="Gene3D" id="1.10.10.2150">
    <property type="entry name" value="Ribosomal RNA-processing protein 8, N-terminal domain"/>
    <property type="match status" value="1"/>
</dbReference>
<dbReference type="RefSeq" id="XP_053017132.1">
    <property type="nucleotide sequence ID" value="XM_053165996.1"/>
</dbReference>
<dbReference type="PANTHER" id="PTHR12787">
    <property type="entry name" value="RIBOSOMAL RNA-PROCESSING PROTEIN 8"/>
    <property type="match status" value="1"/>
</dbReference>
<gene>
    <name evidence="10" type="ORF">PtA15_1A919</name>
</gene>
<dbReference type="Proteomes" id="UP001164743">
    <property type="component" value="Chromosome 1A"/>
</dbReference>
<evidence type="ECO:0000256" key="4">
    <source>
        <dbReference type="ARBA" id="ARBA00022603"/>
    </source>
</evidence>
<evidence type="ECO:0000256" key="1">
    <source>
        <dbReference type="ARBA" id="ARBA00004604"/>
    </source>
</evidence>
<dbReference type="InterPro" id="IPR042036">
    <property type="entry name" value="RRP8_N"/>
</dbReference>
<accession>A0ABY7CAT0</accession>
<comment type="subcellular location">
    <subcellularLocation>
        <location evidence="1 8">Nucleus</location>
        <location evidence="1 8">Nucleolus</location>
    </subcellularLocation>
</comment>